<dbReference type="GO" id="GO:0005829">
    <property type="term" value="C:cytosol"/>
    <property type="evidence" value="ECO:0007669"/>
    <property type="project" value="TreeGrafter"/>
</dbReference>
<dbReference type="GO" id="GO:0009244">
    <property type="term" value="P:lipopolysaccharide core region biosynthetic process"/>
    <property type="evidence" value="ECO:0007669"/>
    <property type="project" value="TreeGrafter"/>
</dbReference>
<keyword evidence="6" id="KW-1185">Reference proteome</keyword>
<keyword evidence="1" id="KW-0328">Glycosyltransferase</keyword>
<evidence type="ECO:0000313" key="5">
    <source>
        <dbReference type="EMBL" id="RDI37440.1"/>
    </source>
</evidence>
<dbReference type="AlphaFoldDB" id="A0A370G2H7"/>
<proteinExistence type="predicted"/>
<keyword evidence="2 5" id="KW-0808">Transferase</keyword>
<dbReference type="Pfam" id="PF01075">
    <property type="entry name" value="Glyco_transf_9"/>
    <property type="match status" value="1"/>
</dbReference>
<dbReference type="NCBIfam" id="TIGR04414">
    <property type="entry name" value="hepto_Aah_TibC"/>
    <property type="match status" value="1"/>
</dbReference>
<evidence type="ECO:0000256" key="1">
    <source>
        <dbReference type="ARBA" id="ARBA00022676"/>
    </source>
</evidence>
<name>A0A370G2H7_GLULI</name>
<feature type="domain" description="Autotransproter heptosyltransferase TibC/BAHTCr-like N-terminal" evidence="4">
    <location>
        <begin position="83"/>
        <end position="148"/>
    </location>
</feature>
<dbReference type="PANTHER" id="PTHR30160:SF1">
    <property type="entry name" value="LIPOPOLYSACCHARIDE 1,2-N-ACETYLGLUCOSAMINETRANSFERASE-RELATED"/>
    <property type="match status" value="1"/>
</dbReference>
<dbReference type="InterPro" id="IPR051199">
    <property type="entry name" value="LPS_LOS_Heptosyltrfase"/>
</dbReference>
<accession>A0A370G2H7</accession>
<protein>
    <submittedName>
        <fullName evidence="5">Autotransporter strand-loop-strand O-heptosyltransferase</fullName>
    </submittedName>
</protein>
<dbReference type="Pfam" id="PF21129">
    <property type="entry name" value="TibC_1st"/>
    <property type="match status" value="1"/>
</dbReference>
<dbReference type="GO" id="GO:0008713">
    <property type="term" value="F:ADP-heptose-lipopolysaccharide heptosyltransferase activity"/>
    <property type="evidence" value="ECO:0007669"/>
    <property type="project" value="TreeGrafter"/>
</dbReference>
<dbReference type="Proteomes" id="UP000254958">
    <property type="component" value="Unassembled WGS sequence"/>
</dbReference>
<organism evidence="5 6">
    <name type="scientific">Gluconacetobacter liquefaciens</name>
    <name type="common">Acetobacter liquefaciens</name>
    <dbReference type="NCBI Taxonomy" id="89584"/>
    <lineage>
        <taxon>Bacteria</taxon>
        <taxon>Pseudomonadati</taxon>
        <taxon>Pseudomonadota</taxon>
        <taxon>Alphaproteobacteria</taxon>
        <taxon>Acetobacterales</taxon>
        <taxon>Acetobacteraceae</taxon>
        <taxon>Gluconacetobacter</taxon>
    </lineage>
</organism>
<gene>
    <name evidence="5" type="ORF">C7453_106164</name>
</gene>
<comment type="caution">
    <text evidence="5">The sequence shown here is derived from an EMBL/GenBank/DDBJ whole genome shotgun (WGS) entry which is preliminary data.</text>
</comment>
<feature type="region of interest" description="Disordered" evidence="3">
    <location>
        <begin position="57"/>
        <end position="76"/>
    </location>
</feature>
<reference evidence="5 6" key="1">
    <citation type="submission" date="2018-07" db="EMBL/GenBank/DDBJ databases">
        <title>Genomic Encyclopedia of Type Strains, Phase IV (KMG-IV): sequencing the most valuable type-strain genomes for metagenomic binning, comparative biology and taxonomic classification.</title>
        <authorList>
            <person name="Goeker M."/>
        </authorList>
    </citation>
    <scope>NUCLEOTIDE SEQUENCE [LARGE SCALE GENOMIC DNA]</scope>
    <source>
        <strain evidence="5 6">DSM 5603</strain>
    </source>
</reference>
<evidence type="ECO:0000259" key="4">
    <source>
        <dbReference type="Pfam" id="PF21129"/>
    </source>
</evidence>
<dbReference type="SUPFAM" id="SSF53756">
    <property type="entry name" value="UDP-Glycosyltransferase/glycogen phosphorylase"/>
    <property type="match status" value="1"/>
</dbReference>
<dbReference type="PANTHER" id="PTHR30160">
    <property type="entry name" value="TETRAACYLDISACCHARIDE 4'-KINASE-RELATED"/>
    <property type="match status" value="1"/>
</dbReference>
<dbReference type="InterPro" id="IPR002201">
    <property type="entry name" value="Glyco_trans_9"/>
</dbReference>
<dbReference type="Gene3D" id="3.40.50.2000">
    <property type="entry name" value="Glycogen Phosphorylase B"/>
    <property type="match status" value="1"/>
</dbReference>
<evidence type="ECO:0000313" key="6">
    <source>
        <dbReference type="Proteomes" id="UP000254958"/>
    </source>
</evidence>
<dbReference type="InterPro" id="IPR049327">
    <property type="entry name" value="TibC/BAHTCr-like_N"/>
</dbReference>
<dbReference type="EMBL" id="QQAW01000006">
    <property type="protein sequence ID" value="RDI37440.1"/>
    <property type="molecule type" value="Genomic_DNA"/>
</dbReference>
<evidence type="ECO:0000256" key="3">
    <source>
        <dbReference type="SAM" id="MobiDB-lite"/>
    </source>
</evidence>
<dbReference type="InterPro" id="IPR030929">
    <property type="entry name" value="Aah/TibC-like"/>
</dbReference>
<evidence type="ECO:0000256" key="2">
    <source>
        <dbReference type="ARBA" id="ARBA00022679"/>
    </source>
</evidence>
<sequence length="474" mass="53598">MRYGAAQSCPPSILSAYPPEQPYDFVYPSVLYLKKQPIAGGYWLMFDLSFSEPADQAVSPPDVPAPAPTPFAHAAATSPTQKGAEGIVFDFNLGCRVLLPVREDGRTWHIRLSDLDTGNILFERRGMESGLVRSSKRWYVRFEIEVWVEEPAGGDETPVLRHAMDLRDRTVLIQFSVGTLGDTLAWMPYAARFAERHGARVICALSDLIRPLFETAYPHILFVTPEELGPREIMQSAYATYYLGLFFDDAARDWHPIDFRHVGLHKTAAYILGVSPEEEPARIAFADPGRPLAEPYVCIAVQASSQCKYWNNPFGWAEVIAWLKERGYRVVCIDRKPVHGTGLVWNHIPFGVEDQTGDRPLTERAWWLKHAALFIGGSSGLAWLAWSAGCPVTMISGFTHPDNEFATPGRIINWHTCNACWNDPRERFDHQDFLWCPRHRGTDRQFECTRLIPSAYVIRVIERLLSPGPRKPTE</sequence>